<accession>A0ABS8CCH6</accession>
<gene>
    <name evidence="5 8" type="primary">prmC</name>
    <name evidence="8" type="ORF">H0484_08255</name>
</gene>
<dbReference type="NCBIfam" id="TIGR03534">
    <property type="entry name" value="RF_mod_PrmC"/>
    <property type="match status" value="1"/>
</dbReference>
<dbReference type="InterPro" id="IPR040758">
    <property type="entry name" value="PrmC_N"/>
</dbReference>
<sequence length="277" mass="29263">MATVKALLEASPLPRLESRMLLQQALGVSRAWLVAHDTDELPEAAVQAYLQAQAQREQGEPIAYLLGEREFMGHAFQVGPGVLIPRPETELLVEQALTVLDELAHPAPRVLDLGTGSGAIAISIALARPDAVVVATDASSEALGLAQRNAQALGARVVFYQGDWYGAVPDAPRSFDLIVSNPPYIAAQDPHLSQGDLRFEPAMALTDGADGLSAIRLIVAQAPAYLATGGQLWLEHGYDQAPAVRSLLIEAGFSAVRSLPDLAGIPRSTGGHIMGDS</sequence>
<evidence type="ECO:0000313" key="8">
    <source>
        <dbReference type="EMBL" id="MCB5363740.1"/>
    </source>
</evidence>
<feature type="domain" description="Methyltransferase small" evidence="6">
    <location>
        <begin position="101"/>
        <end position="190"/>
    </location>
</feature>
<evidence type="ECO:0000256" key="2">
    <source>
        <dbReference type="ARBA" id="ARBA00022679"/>
    </source>
</evidence>
<dbReference type="PROSITE" id="PS00092">
    <property type="entry name" value="N6_MTASE"/>
    <property type="match status" value="1"/>
</dbReference>
<feature type="binding site" evidence="5">
    <location>
        <begin position="114"/>
        <end position="118"/>
    </location>
    <ligand>
        <name>S-adenosyl-L-methionine</name>
        <dbReference type="ChEBI" id="CHEBI:59789"/>
    </ligand>
</feature>
<dbReference type="InterPro" id="IPR007848">
    <property type="entry name" value="Small_mtfrase_dom"/>
</dbReference>
<reference evidence="8 9" key="1">
    <citation type="submission" date="2020-07" db="EMBL/GenBank/DDBJ databases">
        <title>Pusillimonas sp. nov., isolated from poultry manure in Taiwan.</title>
        <authorList>
            <person name="Lin S.-Y."/>
            <person name="Tang Y.-S."/>
            <person name="Young C.-C."/>
        </authorList>
    </citation>
    <scope>NUCLEOTIDE SEQUENCE [LARGE SCALE GENOMIC DNA]</scope>
    <source>
        <strain evidence="8 9">CC-YST705</strain>
    </source>
</reference>
<keyword evidence="1 5" id="KW-0489">Methyltransferase</keyword>
<evidence type="ECO:0000313" key="9">
    <source>
        <dbReference type="Proteomes" id="UP000776983"/>
    </source>
</evidence>
<protein>
    <recommendedName>
        <fullName evidence="5">Release factor glutamine methyltransferase</fullName>
        <shortName evidence="5">RF MTase</shortName>
        <ecNumber evidence="5">2.1.1.297</ecNumber>
    </recommendedName>
    <alternativeName>
        <fullName evidence="5">N5-glutamine methyltransferase PrmC</fullName>
    </alternativeName>
    <alternativeName>
        <fullName evidence="5">Protein-(glutamine-N5) MTase PrmC</fullName>
    </alternativeName>
    <alternativeName>
        <fullName evidence="5">Protein-glutamine N-methyltransferase PrmC</fullName>
    </alternativeName>
</protein>
<dbReference type="PANTHER" id="PTHR18895:SF74">
    <property type="entry name" value="MTRF1L RELEASE FACTOR GLUTAMINE METHYLTRANSFERASE"/>
    <property type="match status" value="1"/>
</dbReference>
<comment type="function">
    <text evidence="5">Methylates the class 1 translation termination release factors RF1/PrfA and RF2/PrfB on the glutamine residue of the universally conserved GGQ motif.</text>
</comment>
<feature type="domain" description="Release factor glutamine methyltransferase N-terminal" evidence="7">
    <location>
        <begin position="5"/>
        <end position="67"/>
    </location>
</feature>
<evidence type="ECO:0000259" key="7">
    <source>
        <dbReference type="Pfam" id="PF17827"/>
    </source>
</evidence>
<keyword evidence="2 5" id="KW-0808">Transferase</keyword>
<dbReference type="RefSeq" id="WP_226954110.1">
    <property type="nucleotide sequence ID" value="NZ_JACDXW010000003.1"/>
</dbReference>
<dbReference type="InterPro" id="IPR019874">
    <property type="entry name" value="RF_methyltr_PrmC"/>
</dbReference>
<dbReference type="InterPro" id="IPR029063">
    <property type="entry name" value="SAM-dependent_MTases_sf"/>
</dbReference>
<dbReference type="EC" id="2.1.1.297" evidence="5"/>
<name>A0ABS8CCH6_9BURK</name>
<dbReference type="InterPro" id="IPR050320">
    <property type="entry name" value="N5-glutamine_MTase"/>
</dbReference>
<evidence type="ECO:0000256" key="5">
    <source>
        <dbReference type="HAMAP-Rule" id="MF_02126"/>
    </source>
</evidence>
<evidence type="ECO:0000256" key="1">
    <source>
        <dbReference type="ARBA" id="ARBA00022603"/>
    </source>
</evidence>
<keyword evidence="9" id="KW-1185">Reference proteome</keyword>
<dbReference type="Pfam" id="PF05175">
    <property type="entry name" value="MTS"/>
    <property type="match status" value="1"/>
</dbReference>
<dbReference type="Pfam" id="PF17827">
    <property type="entry name" value="PrmC_N"/>
    <property type="match status" value="1"/>
</dbReference>
<organism evidence="8 9">
    <name type="scientific">Mesopusillimonas faecipullorum</name>
    <dbReference type="NCBI Taxonomy" id="2755040"/>
    <lineage>
        <taxon>Bacteria</taxon>
        <taxon>Pseudomonadati</taxon>
        <taxon>Pseudomonadota</taxon>
        <taxon>Betaproteobacteria</taxon>
        <taxon>Burkholderiales</taxon>
        <taxon>Alcaligenaceae</taxon>
        <taxon>Mesopusillimonas</taxon>
    </lineage>
</organism>
<dbReference type="GO" id="GO:0102559">
    <property type="term" value="F:peptide chain release factor N(5)-glutamine methyltransferase activity"/>
    <property type="evidence" value="ECO:0007669"/>
    <property type="project" value="UniProtKB-EC"/>
</dbReference>
<dbReference type="HAMAP" id="MF_02126">
    <property type="entry name" value="RF_methyltr_PrmC"/>
    <property type="match status" value="1"/>
</dbReference>
<feature type="binding site" evidence="5">
    <location>
        <position position="164"/>
    </location>
    <ligand>
        <name>S-adenosyl-L-methionine</name>
        <dbReference type="ChEBI" id="CHEBI:59789"/>
    </ligand>
</feature>
<feature type="binding site" evidence="5">
    <location>
        <position position="181"/>
    </location>
    <ligand>
        <name>S-adenosyl-L-methionine</name>
        <dbReference type="ChEBI" id="CHEBI:59789"/>
    </ligand>
</feature>
<proteinExistence type="inferred from homology"/>
<dbReference type="CDD" id="cd02440">
    <property type="entry name" value="AdoMet_MTases"/>
    <property type="match status" value="1"/>
</dbReference>
<dbReference type="PANTHER" id="PTHR18895">
    <property type="entry name" value="HEMK METHYLTRANSFERASE"/>
    <property type="match status" value="1"/>
</dbReference>
<evidence type="ECO:0000256" key="4">
    <source>
        <dbReference type="ARBA" id="ARBA00048391"/>
    </source>
</evidence>
<comment type="similarity">
    <text evidence="5">Belongs to the protein N5-glutamine methyltransferase family. PrmC subfamily.</text>
</comment>
<evidence type="ECO:0000256" key="3">
    <source>
        <dbReference type="ARBA" id="ARBA00022691"/>
    </source>
</evidence>
<keyword evidence="3 5" id="KW-0949">S-adenosyl-L-methionine</keyword>
<comment type="catalytic activity">
    <reaction evidence="4 5">
        <text>L-glutaminyl-[peptide chain release factor] + S-adenosyl-L-methionine = N(5)-methyl-L-glutaminyl-[peptide chain release factor] + S-adenosyl-L-homocysteine + H(+)</text>
        <dbReference type="Rhea" id="RHEA:42896"/>
        <dbReference type="Rhea" id="RHEA-COMP:10271"/>
        <dbReference type="Rhea" id="RHEA-COMP:10272"/>
        <dbReference type="ChEBI" id="CHEBI:15378"/>
        <dbReference type="ChEBI" id="CHEBI:30011"/>
        <dbReference type="ChEBI" id="CHEBI:57856"/>
        <dbReference type="ChEBI" id="CHEBI:59789"/>
        <dbReference type="ChEBI" id="CHEBI:61891"/>
        <dbReference type="EC" id="2.1.1.297"/>
    </reaction>
</comment>
<dbReference type="SUPFAM" id="SSF53335">
    <property type="entry name" value="S-adenosyl-L-methionine-dependent methyltransferases"/>
    <property type="match status" value="1"/>
</dbReference>
<evidence type="ECO:0000259" key="6">
    <source>
        <dbReference type="Pfam" id="PF05175"/>
    </source>
</evidence>
<dbReference type="EMBL" id="JACDXW010000003">
    <property type="protein sequence ID" value="MCB5363740.1"/>
    <property type="molecule type" value="Genomic_DNA"/>
</dbReference>
<feature type="binding site" evidence="5">
    <location>
        <position position="137"/>
    </location>
    <ligand>
        <name>S-adenosyl-L-methionine</name>
        <dbReference type="ChEBI" id="CHEBI:59789"/>
    </ligand>
</feature>
<feature type="binding site" evidence="5">
    <location>
        <begin position="181"/>
        <end position="184"/>
    </location>
    <ligand>
        <name>substrate</name>
    </ligand>
</feature>
<dbReference type="Gene3D" id="3.40.50.150">
    <property type="entry name" value="Vaccinia Virus protein VP39"/>
    <property type="match status" value="1"/>
</dbReference>
<dbReference type="Proteomes" id="UP000776983">
    <property type="component" value="Unassembled WGS sequence"/>
</dbReference>
<dbReference type="InterPro" id="IPR004556">
    <property type="entry name" value="HemK-like"/>
</dbReference>
<comment type="caution">
    <text evidence="8">The sequence shown here is derived from an EMBL/GenBank/DDBJ whole genome shotgun (WGS) entry which is preliminary data.</text>
</comment>
<dbReference type="Gene3D" id="1.10.8.10">
    <property type="entry name" value="DNA helicase RuvA subunit, C-terminal domain"/>
    <property type="match status" value="1"/>
</dbReference>
<dbReference type="NCBIfam" id="TIGR00536">
    <property type="entry name" value="hemK_fam"/>
    <property type="match status" value="1"/>
</dbReference>
<dbReference type="InterPro" id="IPR002052">
    <property type="entry name" value="DNA_methylase_N6_adenine_CS"/>
</dbReference>
<dbReference type="GO" id="GO:0032259">
    <property type="term" value="P:methylation"/>
    <property type="evidence" value="ECO:0007669"/>
    <property type="project" value="UniProtKB-KW"/>
</dbReference>